<feature type="compositionally biased region" description="Low complexity" evidence="1">
    <location>
        <begin position="289"/>
        <end position="308"/>
    </location>
</feature>
<reference evidence="2" key="1">
    <citation type="journal article" date="2023" name="Mol. Plant Microbe Interact.">
        <title>Elucidating the Obligate Nature and Biological Capacity of an Invasive Fungal Corn Pathogen.</title>
        <authorList>
            <person name="MacCready J.S."/>
            <person name="Roggenkamp E.M."/>
            <person name="Gdanetz K."/>
            <person name="Chilvers M.I."/>
        </authorList>
    </citation>
    <scope>NUCLEOTIDE SEQUENCE</scope>
    <source>
        <strain evidence="2">PM02</strain>
    </source>
</reference>
<evidence type="ECO:0000313" key="3">
    <source>
        <dbReference type="Proteomes" id="UP001217918"/>
    </source>
</evidence>
<feature type="compositionally biased region" description="Basic and acidic residues" evidence="1">
    <location>
        <begin position="191"/>
        <end position="220"/>
    </location>
</feature>
<feature type="region of interest" description="Disordered" evidence="1">
    <location>
        <begin position="183"/>
        <end position="355"/>
    </location>
</feature>
<feature type="compositionally biased region" description="Low complexity" evidence="1">
    <location>
        <begin position="320"/>
        <end position="335"/>
    </location>
</feature>
<dbReference type="Proteomes" id="UP001217918">
    <property type="component" value="Unassembled WGS sequence"/>
</dbReference>
<feature type="compositionally biased region" description="Low complexity" evidence="1">
    <location>
        <begin position="114"/>
        <end position="136"/>
    </location>
</feature>
<accession>A0AAD9IBU4</accession>
<sequence>MKWHAAAPPPDLPTPSDCSGREPAPSSSSSSSSASSPSSPAPYAHGNLRWATVRSLHQPPAAFNRGYKTAAAHHFLPVHASPSAAAAAATAATSITTTSPPPSSPADGRPPAPDEAAPTTTTTTTTTGLDPATPLGRWKYPYEIRQYDPRTGASGAGGRAGARLERCRHCGVEFGHHGDLIRHSRSACPGKMEKKRREEGEREREREGGHMPGPLERRETVWAAHPGKTTGRAERDSTAAAAATLDGAQHHHQARLPRSPPSSRAKSNSGSTETEPGHTPKPGRKPRQSLSPHPVGPSSSLPSPSTKSEATTPGPDSDDAACARASEGAAGALGARTRFPLSIASILNDPGSTSG</sequence>
<feature type="compositionally biased region" description="Pro residues" evidence="1">
    <location>
        <begin position="99"/>
        <end position="113"/>
    </location>
</feature>
<feature type="region of interest" description="Disordered" evidence="1">
    <location>
        <begin position="1"/>
        <end position="45"/>
    </location>
</feature>
<dbReference type="AlphaFoldDB" id="A0AAD9IBU4"/>
<feature type="compositionally biased region" description="Polar residues" evidence="1">
    <location>
        <begin position="261"/>
        <end position="274"/>
    </location>
</feature>
<organism evidence="2 3">
    <name type="scientific">Phyllachora maydis</name>
    <dbReference type="NCBI Taxonomy" id="1825666"/>
    <lineage>
        <taxon>Eukaryota</taxon>
        <taxon>Fungi</taxon>
        <taxon>Dikarya</taxon>
        <taxon>Ascomycota</taxon>
        <taxon>Pezizomycotina</taxon>
        <taxon>Sordariomycetes</taxon>
        <taxon>Sordariomycetidae</taxon>
        <taxon>Phyllachorales</taxon>
        <taxon>Phyllachoraceae</taxon>
        <taxon>Phyllachora</taxon>
    </lineage>
</organism>
<name>A0AAD9IBU4_9PEZI</name>
<gene>
    <name evidence="2" type="ORF">P8C59_009116</name>
</gene>
<feature type="compositionally biased region" description="Low complexity" evidence="1">
    <location>
        <begin position="89"/>
        <end position="98"/>
    </location>
</feature>
<comment type="caution">
    <text evidence="2">The sequence shown here is derived from an EMBL/GenBank/DDBJ whole genome shotgun (WGS) entry which is preliminary data.</text>
</comment>
<proteinExistence type="predicted"/>
<keyword evidence="3" id="KW-1185">Reference proteome</keyword>
<feature type="compositionally biased region" description="Low complexity" evidence="1">
    <location>
        <begin position="23"/>
        <end position="42"/>
    </location>
</feature>
<evidence type="ECO:0000256" key="1">
    <source>
        <dbReference type="SAM" id="MobiDB-lite"/>
    </source>
</evidence>
<evidence type="ECO:0000313" key="2">
    <source>
        <dbReference type="EMBL" id="KAK2074946.1"/>
    </source>
</evidence>
<protein>
    <submittedName>
        <fullName evidence="2">Uncharacterized protein</fullName>
    </submittedName>
</protein>
<feature type="region of interest" description="Disordered" evidence="1">
    <location>
        <begin position="89"/>
        <end position="137"/>
    </location>
</feature>
<dbReference type="EMBL" id="JAQQPM010000009">
    <property type="protein sequence ID" value="KAK2074946.1"/>
    <property type="molecule type" value="Genomic_DNA"/>
</dbReference>